<dbReference type="Proteomes" id="UP000063699">
    <property type="component" value="Chromosome"/>
</dbReference>
<accession>A0A0N9I264</accession>
<proteinExistence type="predicted"/>
<dbReference type="AlphaFoldDB" id="A0A0N9I264"/>
<gene>
    <name evidence="1" type="ORF">AOZ06_25290</name>
</gene>
<dbReference type="EMBL" id="CP012752">
    <property type="protein sequence ID" value="ALG09771.1"/>
    <property type="molecule type" value="Genomic_DNA"/>
</dbReference>
<evidence type="ECO:0000313" key="1">
    <source>
        <dbReference type="EMBL" id="ALG09771.1"/>
    </source>
</evidence>
<dbReference type="InterPro" id="IPR046036">
    <property type="entry name" value="DUF5994"/>
</dbReference>
<name>A0A0N9I264_9PSEU</name>
<dbReference type="Pfam" id="PF19457">
    <property type="entry name" value="DUF5994"/>
    <property type="match status" value="1"/>
</dbReference>
<organism evidence="1 2">
    <name type="scientific">Kibdelosporangium phytohabitans</name>
    <dbReference type="NCBI Taxonomy" id="860235"/>
    <lineage>
        <taxon>Bacteria</taxon>
        <taxon>Bacillati</taxon>
        <taxon>Actinomycetota</taxon>
        <taxon>Actinomycetes</taxon>
        <taxon>Pseudonocardiales</taxon>
        <taxon>Pseudonocardiaceae</taxon>
        <taxon>Kibdelosporangium</taxon>
    </lineage>
</organism>
<keyword evidence="2" id="KW-1185">Reference proteome</keyword>
<dbReference type="RefSeq" id="WP_054291675.1">
    <property type="nucleotide sequence ID" value="NZ_CP012752.1"/>
</dbReference>
<sequence length="160" mass="17074">MSSEPRTIDGYPTLRQTKPELRLKLKPGTATRGGADGAWWPRSADPATEFPALVMALSSWVGPVRHVAYHPADWHPAEQTLTVEDWTVRLEARPAMAADTVVLIGPNHKQLCVVVVPPGTPTDTARAALRSASSSDTIASAADFLADNGIPVSEASARLD</sequence>
<dbReference type="OrthoDB" id="3785441at2"/>
<dbReference type="STRING" id="860235.AOZ06_25290"/>
<dbReference type="KEGG" id="kphy:AOZ06_25290"/>
<protein>
    <submittedName>
        <fullName evidence="1">Uncharacterized protein</fullName>
    </submittedName>
</protein>
<reference evidence="1 2" key="1">
    <citation type="submission" date="2015-07" db="EMBL/GenBank/DDBJ databases">
        <title>Genome sequencing of Kibdelosporangium phytohabitans.</title>
        <authorList>
            <person name="Qin S."/>
            <person name="Xing K."/>
        </authorList>
    </citation>
    <scope>NUCLEOTIDE SEQUENCE [LARGE SCALE GENOMIC DNA]</scope>
    <source>
        <strain evidence="1 2">KLBMP1111</strain>
    </source>
</reference>
<evidence type="ECO:0000313" key="2">
    <source>
        <dbReference type="Proteomes" id="UP000063699"/>
    </source>
</evidence>